<dbReference type="RefSeq" id="WP_146566223.1">
    <property type="nucleotide sequence ID" value="NZ_SIHJ01000002.1"/>
</dbReference>
<comment type="caution">
    <text evidence="1">The sequence shown here is derived from an EMBL/GenBank/DDBJ whole genome shotgun (WGS) entry which is preliminary data.</text>
</comment>
<dbReference type="EMBL" id="SIHJ01000002">
    <property type="protein sequence ID" value="TWT33523.1"/>
    <property type="molecule type" value="Genomic_DNA"/>
</dbReference>
<accession>A0A5C5V6F6</accession>
<evidence type="ECO:0000313" key="2">
    <source>
        <dbReference type="Proteomes" id="UP000316714"/>
    </source>
</evidence>
<gene>
    <name evidence="1" type="ORF">KOR34_33550</name>
</gene>
<evidence type="ECO:0000313" key="1">
    <source>
        <dbReference type="EMBL" id="TWT33523.1"/>
    </source>
</evidence>
<dbReference type="AlphaFoldDB" id="A0A5C5V6F6"/>
<reference evidence="1 2" key="1">
    <citation type="submission" date="2019-02" db="EMBL/GenBank/DDBJ databases">
        <title>Deep-cultivation of Planctomycetes and their phenomic and genomic characterization uncovers novel biology.</title>
        <authorList>
            <person name="Wiegand S."/>
            <person name="Jogler M."/>
            <person name="Boedeker C."/>
            <person name="Pinto D."/>
            <person name="Vollmers J."/>
            <person name="Rivas-Marin E."/>
            <person name="Kohn T."/>
            <person name="Peeters S.H."/>
            <person name="Heuer A."/>
            <person name="Rast P."/>
            <person name="Oberbeckmann S."/>
            <person name="Bunk B."/>
            <person name="Jeske O."/>
            <person name="Meyerdierks A."/>
            <person name="Storesund J.E."/>
            <person name="Kallscheuer N."/>
            <person name="Luecker S."/>
            <person name="Lage O.M."/>
            <person name="Pohl T."/>
            <person name="Merkel B.J."/>
            <person name="Hornburger P."/>
            <person name="Mueller R.-W."/>
            <person name="Bruemmer F."/>
            <person name="Labrenz M."/>
            <person name="Spormann A.M."/>
            <person name="Op Den Camp H."/>
            <person name="Overmann J."/>
            <person name="Amann R."/>
            <person name="Jetten M.S.M."/>
            <person name="Mascher T."/>
            <person name="Medema M.H."/>
            <person name="Devos D.P."/>
            <person name="Kaster A.-K."/>
            <person name="Ovreas L."/>
            <person name="Rohde M."/>
            <person name="Galperin M.Y."/>
            <person name="Jogler C."/>
        </authorList>
    </citation>
    <scope>NUCLEOTIDE SEQUENCE [LARGE SCALE GENOMIC DNA]</scope>
    <source>
        <strain evidence="1 2">KOR34</strain>
    </source>
</reference>
<dbReference type="OrthoDB" id="9957731at2"/>
<keyword evidence="2" id="KW-1185">Reference proteome</keyword>
<proteinExistence type="predicted"/>
<protein>
    <submittedName>
        <fullName evidence="1">Uncharacterized protein</fullName>
    </submittedName>
</protein>
<name>A0A5C5V6F6_9BACT</name>
<dbReference type="Proteomes" id="UP000316714">
    <property type="component" value="Unassembled WGS sequence"/>
</dbReference>
<sequence length="64" mass="7451">MTTQPLPEEQDHPLVDLEQEWFQPILLPLESYSDFAQDLDDQLAELERRFPAPTRPAADPFDRA</sequence>
<organism evidence="1 2">
    <name type="scientific">Posidoniimonas corsicana</name>
    <dbReference type="NCBI Taxonomy" id="1938618"/>
    <lineage>
        <taxon>Bacteria</taxon>
        <taxon>Pseudomonadati</taxon>
        <taxon>Planctomycetota</taxon>
        <taxon>Planctomycetia</taxon>
        <taxon>Pirellulales</taxon>
        <taxon>Lacipirellulaceae</taxon>
        <taxon>Posidoniimonas</taxon>
    </lineage>
</organism>